<evidence type="ECO:0000256" key="1">
    <source>
        <dbReference type="SAM" id="MobiDB-lite"/>
    </source>
</evidence>
<comment type="caution">
    <text evidence="3">The sequence shown here is derived from an EMBL/GenBank/DDBJ whole genome shotgun (WGS) entry which is preliminary data.</text>
</comment>
<reference evidence="3 4" key="1">
    <citation type="journal article" date="2016" name="Nat. Commun.">
        <title>Thousands of microbial genomes shed light on interconnected biogeochemical processes in an aquifer system.</title>
        <authorList>
            <person name="Anantharaman K."/>
            <person name="Brown C.T."/>
            <person name="Hug L.A."/>
            <person name="Sharon I."/>
            <person name="Castelle C.J."/>
            <person name="Probst A.J."/>
            <person name="Thomas B.C."/>
            <person name="Singh A."/>
            <person name="Wilkins M.J."/>
            <person name="Karaoz U."/>
            <person name="Brodie E.L."/>
            <person name="Williams K.H."/>
            <person name="Hubbard S.S."/>
            <person name="Banfield J.F."/>
        </authorList>
    </citation>
    <scope>NUCLEOTIDE SEQUENCE [LARGE SCALE GENOMIC DNA]</scope>
</reference>
<dbReference type="EMBL" id="MFIQ01000013">
    <property type="protein sequence ID" value="OGF93556.1"/>
    <property type="molecule type" value="Genomic_DNA"/>
</dbReference>
<feature type="transmembrane region" description="Helical" evidence="2">
    <location>
        <begin position="21"/>
        <end position="40"/>
    </location>
</feature>
<evidence type="ECO:0000313" key="3">
    <source>
        <dbReference type="EMBL" id="OGF93556.1"/>
    </source>
</evidence>
<feature type="region of interest" description="Disordered" evidence="1">
    <location>
        <begin position="48"/>
        <end position="70"/>
    </location>
</feature>
<keyword evidence="2" id="KW-1133">Transmembrane helix</keyword>
<dbReference type="STRING" id="1798364.A3G54_01275"/>
<protein>
    <submittedName>
        <fullName evidence="3">Uncharacterized protein</fullName>
    </submittedName>
</protein>
<keyword evidence="2" id="KW-0472">Membrane</keyword>
<evidence type="ECO:0000256" key="2">
    <source>
        <dbReference type="SAM" id="Phobius"/>
    </source>
</evidence>
<evidence type="ECO:0000313" key="4">
    <source>
        <dbReference type="Proteomes" id="UP000178894"/>
    </source>
</evidence>
<organism evidence="3 4">
    <name type="scientific">Candidatus Giovannonibacteria bacterium RIFCSPLOWO2_12_FULL_44_15</name>
    <dbReference type="NCBI Taxonomy" id="1798364"/>
    <lineage>
        <taxon>Bacteria</taxon>
        <taxon>Candidatus Giovannoniibacteriota</taxon>
    </lineage>
</organism>
<accession>A0A1F5Y0G3</accession>
<keyword evidence="2" id="KW-0812">Transmembrane</keyword>
<name>A0A1F5Y0G3_9BACT</name>
<proteinExistence type="predicted"/>
<gene>
    <name evidence="3" type="ORF">A3G54_01275</name>
</gene>
<dbReference type="AlphaFoldDB" id="A0A1F5Y0G3"/>
<dbReference type="Proteomes" id="UP000178894">
    <property type="component" value="Unassembled WGS sequence"/>
</dbReference>
<sequence length="70" mass="8047">MGIFEKLEQIREKPREVRKKLLIMWMTISMTVVIILWIGILKFGRSEDNNSASGPSPLEVLKNGFNNLTN</sequence>